<evidence type="ECO:0000256" key="1">
    <source>
        <dbReference type="RuleBase" id="RU368012"/>
    </source>
</evidence>
<keyword evidence="1" id="KW-0808">Transferase</keyword>
<comment type="subcellular location">
    <subcellularLocation>
        <location evidence="1">Nucleus</location>
    </subcellularLocation>
</comment>
<dbReference type="GO" id="GO:0004483">
    <property type="term" value="F:methyltransferase cap1 activity"/>
    <property type="evidence" value="ECO:0007669"/>
    <property type="project" value="UniProtKB-UniRule"/>
</dbReference>
<dbReference type="GO" id="GO:0016556">
    <property type="term" value="P:mRNA modification"/>
    <property type="evidence" value="ECO:0007669"/>
    <property type="project" value="UniProtKB-UniRule"/>
</dbReference>
<protein>
    <recommendedName>
        <fullName evidence="1">Cap-specific mRNA (nucleoside-2'-O-)-methyltransferase 1</fullName>
        <ecNumber evidence="1">2.1.1.57</ecNumber>
    </recommendedName>
    <alternativeName>
        <fullName evidence="1">Cap1 2'O-ribose methyltransferase 1</fullName>
    </alternativeName>
</protein>
<comment type="function">
    <text evidence="1">S-adenosyl-L-methionine-dependent methyltransferase that mediates RNA cap1 2'-O-ribose methylation to the 5'-cap structure of RNAs. Methylates the ribose of the first nucleotide of a m(7)GpppG-capped mRNA to produce m(7)GpppNmp (cap1).</text>
</comment>
<keyword evidence="1" id="KW-0507">mRNA processing</keyword>
<reference evidence="4" key="1">
    <citation type="submission" date="2022-06" db="EMBL/GenBank/DDBJ databases">
        <authorList>
            <person name="Berger JAMES D."/>
            <person name="Berger JAMES D."/>
        </authorList>
    </citation>
    <scope>NUCLEOTIDE SEQUENCE [LARGE SCALE GENOMIC DNA]</scope>
</reference>
<dbReference type="PANTHER" id="PTHR16121:SF0">
    <property type="entry name" value="CAP-SPECIFIC MRNA (NUCLEOSIDE-2'-O-)-METHYLTRANSFERASE 1"/>
    <property type="match status" value="1"/>
</dbReference>
<evidence type="ECO:0000313" key="5">
    <source>
        <dbReference type="WBParaSite" id="TREG1_119310.4"/>
    </source>
</evidence>
<dbReference type="WBParaSite" id="TREG1_119310.4">
    <property type="protein sequence ID" value="TREG1_119310.4"/>
    <property type="gene ID" value="TREG1_119310"/>
</dbReference>
<feature type="region of interest" description="Disordered" evidence="2">
    <location>
        <begin position="412"/>
        <end position="439"/>
    </location>
</feature>
<dbReference type="GO" id="GO:0005737">
    <property type="term" value="C:cytoplasm"/>
    <property type="evidence" value="ECO:0007669"/>
    <property type="project" value="TreeGrafter"/>
</dbReference>
<evidence type="ECO:0000256" key="2">
    <source>
        <dbReference type="SAM" id="MobiDB-lite"/>
    </source>
</evidence>
<sequence length="824" mass="93855">MSEQSENVNSEATPMYQSSDPHLVWHEGWDEETEDIGFVATWSSGYQRDSLSRLNSLLIWPDKVEAVGPRIKVINDQTKFCSAHLIEEVLNYKNQLDKIPVGKYRSSLEQAGLYQSIRGGIVNSWYKVIMACIDSVLNGMFTSAANEDDILYFADVSSASCGFSEYILWIYFPLDLPDSPWNYLFNNDDDRSCSSSNSSEPPILSTKGFWFTSSNAAEKKDSDVAPMVARMPYYGDITKWVDLESFASLISRGSNGVGVHIVFATQGVSVDELRVTDNIQSKHTLVCQCLCALTILRSSGHFLMGLFDTLTEFTAGLIYIMGHLFEEIFIIKPIASDQLNPIRFLVCKSLRTELTSMAGCKPASPPPPRVNYDRECVSKHQKTVAGGSQKSHEFEVCENEAITKRIMMKTTTGTHRNDNGANDHYDEKKSHLNYDKSNNTNKSTPLSLVIKYLKQVNEKFKYIMTSRDCKIDILRMCRSEIMESDDKFMRFMRNMNEEIIIRQCITMSKVIAYAQDPPPRYARQNISAALWILIWNESLKPLPAEYHPSMRLTSLRKTDDIMNKLMSFTGRRIGLVCGSPSLTSTGAPAQPMLIFSRGRKNYPKVEICTVDGHECANLRELIPGLQPRLPNATLVWGQAINEISLKTGSEKPALFVYDVLWICGRDCRQMGYRNRMKLAERMVNVVNFPDMKASNIRVPPLMNLSRLEDYMNRLRLVLTGKSGKLVPMHCFPDGFAFQPHSLLLVEHLKKNWLETVNQNTGKLQYFNRLTLECTSHLPDSEQLTFAETQYTQLPWETEEENRTDVMAFLGQIEKMKFLSRRNNY</sequence>
<dbReference type="GO" id="GO:0003676">
    <property type="term" value="F:nucleic acid binding"/>
    <property type="evidence" value="ECO:0007669"/>
    <property type="project" value="UniProtKB-UniRule"/>
</dbReference>
<dbReference type="GO" id="GO:0006370">
    <property type="term" value="P:7-methylguanosine mRNA capping"/>
    <property type="evidence" value="ECO:0007669"/>
    <property type="project" value="UniProtKB-UniRule"/>
</dbReference>
<keyword evidence="1" id="KW-0489">Methyltransferase</keyword>
<keyword evidence="1" id="KW-0949">S-adenosyl-L-methionine</keyword>
<dbReference type="InterPro" id="IPR050851">
    <property type="entry name" value="mRNA_Cap_2O-Ribose_MeTrfase"/>
</dbReference>
<dbReference type="EC" id="2.1.1.57" evidence="1"/>
<comment type="catalytic activity">
    <reaction evidence="1">
        <text>a 5'-end (N(7)-methyl 5'-triphosphoguanosine)-ribonucleoside in mRNA + S-adenosyl-L-methionine = a 5'-end (N(7)-methyl 5'-triphosphoguanosine)-(2'-O-methyl-ribonucleoside) in mRNA + S-adenosyl-L-homocysteine + H(+)</text>
        <dbReference type="Rhea" id="RHEA:67020"/>
        <dbReference type="Rhea" id="RHEA-COMP:17167"/>
        <dbReference type="Rhea" id="RHEA-COMP:17168"/>
        <dbReference type="ChEBI" id="CHEBI:15378"/>
        <dbReference type="ChEBI" id="CHEBI:57856"/>
        <dbReference type="ChEBI" id="CHEBI:59789"/>
        <dbReference type="ChEBI" id="CHEBI:156461"/>
        <dbReference type="ChEBI" id="CHEBI:167609"/>
        <dbReference type="EC" id="2.1.1.57"/>
    </reaction>
</comment>
<dbReference type="Gene3D" id="3.40.50.12760">
    <property type="match status" value="2"/>
</dbReference>
<dbReference type="PANTHER" id="PTHR16121">
    <property type="entry name" value="CAP-SPECIFIC MRNA (NUCLEOSIDE-2'-O-)-METHYLTRANSFERASE 1-RELATED"/>
    <property type="match status" value="1"/>
</dbReference>
<keyword evidence="4" id="KW-1185">Reference proteome</keyword>
<keyword evidence="1" id="KW-0539">Nucleus</keyword>
<feature type="compositionally biased region" description="Basic and acidic residues" evidence="2">
    <location>
        <begin position="415"/>
        <end position="434"/>
    </location>
</feature>
<accession>A0AA85IZ08</accession>
<organism evidence="4 5">
    <name type="scientific">Trichobilharzia regenti</name>
    <name type="common">Nasal bird schistosome</name>
    <dbReference type="NCBI Taxonomy" id="157069"/>
    <lineage>
        <taxon>Eukaryota</taxon>
        <taxon>Metazoa</taxon>
        <taxon>Spiralia</taxon>
        <taxon>Lophotrochozoa</taxon>
        <taxon>Platyhelminthes</taxon>
        <taxon>Trematoda</taxon>
        <taxon>Digenea</taxon>
        <taxon>Strigeidida</taxon>
        <taxon>Schistosomatoidea</taxon>
        <taxon>Schistosomatidae</taxon>
        <taxon>Trichobilharzia</taxon>
    </lineage>
</organism>
<feature type="domain" description="Ribosomal RNA methyltransferase FtsJ" evidence="3">
    <location>
        <begin position="256"/>
        <end position="349"/>
    </location>
</feature>
<evidence type="ECO:0000313" key="4">
    <source>
        <dbReference type="Proteomes" id="UP000050795"/>
    </source>
</evidence>
<dbReference type="InterPro" id="IPR002877">
    <property type="entry name" value="RNA_MeTrfase_FtsJ_dom"/>
</dbReference>
<dbReference type="Proteomes" id="UP000050795">
    <property type="component" value="Unassembled WGS sequence"/>
</dbReference>
<evidence type="ECO:0000259" key="3">
    <source>
        <dbReference type="Pfam" id="PF01728"/>
    </source>
</evidence>
<dbReference type="AlphaFoldDB" id="A0AA85IZ08"/>
<dbReference type="Pfam" id="PF01728">
    <property type="entry name" value="FtsJ"/>
    <property type="match status" value="1"/>
</dbReference>
<name>A0AA85IZ08_TRIRE</name>
<dbReference type="GO" id="GO:0032259">
    <property type="term" value="P:methylation"/>
    <property type="evidence" value="ECO:0007669"/>
    <property type="project" value="UniProtKB-KW"/>
</dbReference>
<proteinExistence type="predicted"/>
<keyword evidence="1" id="KW-0506">mRNA capping</keyword>
<dbReference type="GO" id="GO:0005634">
    <property type="term" value="C:nucleus"/>
    <property type="evidence" value="ECO:0007669"/>
    <property type="project" value="UniProtKB-SubCell"/>
</dbReference>
<reference evidence="5" key="2">
    <citation type="submission" date="2023-11" db="UniProtKB">
        <authorList>
            <consortium name="WormBaseParasite"/>
        </authorList>
    </citation>
    <scope>IDENTIFICATION</scope>
</reference>